<dbReference type="Gene3D" id="1.25.40.20">
    <property type="entry name" value="Ankyrin repeat-containing domain"/>
    <property type="match status" value="1"/>
</dbReference>
<accession>A0A3B3QD41</accession>
<dbReference type="FunFam" id="1.10.220.150:FF:000002">
    <property type="entry name" value="arf-GAP with SH3 domain, ANK repeat and PH domain-containing protein 1"/>
    <property type="match status" value="1"/>
</dbReference>
<evidence type="ECO:0000256" key="8">
    <source>
        <dbReference type="ARBA" id="ARBA00023034"/>
    </source>
</evidence>
<dbReference type="FunFam" id="1.20.1270.60:FF:000004">
    <property type="entry name" value="Arf-GAP with SH3 domain, ANK repeat and PH domain-containing protein 1"/>
    <property type="match status" value="1"/>
</dbReference>
<keyword evidence="8" id="KW-0333">Golgi apparatus</keyword>
<dbReference type="CDD" id="cd07642">
    <property type="entry name" value="BAR_ASAP2"/>
    <property type="match status" value="1"/>
</dbReference>
<dbReference type="FunFam" id="1.25.40.20:FF:000006">
    <property type="entry name" value="Arf-GAP with SH3 domain, ANK repeat and PH domain-containing protein 2"/>
    <property type="match status" value="1"/>
</dbReference>
<sequence length="1075" mass="119384">MPDQITVAEFVAETNEDYKSPTASNFTTRMSHCRNTVAALEEALDMDRSVLYKMKKSVKAIYASGLAHVENEEQYTQALEKFGENCVYRDDPDLGSAFLKFSVFTKELTALFKNLFQNMNNIITFPLDSLLKGDLKGVKGDLKKPFDKAWKDYETKVTKIEKEKKEHARQHGMIRTEISGAEIAEEMEKERRFFQLQMCEYLLKVNEIKIKKGVDLLQNLIKYFHAQCNFFQDGLKAVDNLKPSIEKLATDLHTIKQAQDEERKQLTQLRDILKSSLQVEQKEDSQVRQSATYSLHQPQGNKEHGTERSGNLYKKSDGLRKVWQKRKCSVKNGYLTISHGTANRPPAKLNLLTCQVKHNPEEKKSFDLISHDRTYHFQAEDEQECQIWISVLQNSKEEALNNAFKGDQHVGENNIVQELTKAILGEVKRMPGNDTCCDCGAPGPTWLSTNLGILTCIECSGIHRELGVHYSRIQSLTLDVLGTSELLLAKNVGNSGFNEIMEACLPADDGVKPNPSSGMQARKDFITAKYTERRFARKRHADPGSRLHALCEAVKARDIFSLIQVYAEGVDLMEPIPLANGHEHGETALHLAVRLVDRTSLHIVDFLTQNSVNLDRQTAKGSTALHYCCLTDNSECLKLLLRGKASIEIPNEGGETPLDIAKRLKHAQCEELLSQALGGKFNAHVHVEYEWRLHHEDLDESDEDLDEKPSPHRRDERPMSCYAPSSTAAQPGPAPSAREGGGPATEKPRTYLPNLVNNETYGTILPPPGQPALPVTTAAPPLPPRNLGKVLPALGLQTNSPGAWKSASIDVTGRQRSSSDPPNMHPPVPPIRVTSTSVLATVTPPLPVSRMAGMMETISLQSKTGPVSSVDPMKSSSSLVTMGRTAPPKSPASTEKRFKGPALQPTPAEKPAKEVPGCLANSLGLAPPPAPMPRRTYPVSCLFQCHQCMDQFSVTIQMQGGGWNFQWQHLPQTHSTHLHEALRTGGLLAANSDYIRAAGEGLKFTLCGWGAQKQQTLPWEFPLRKSKKMPLNTIRPRYLVSQYLLNPSLCTRVRHKVCGSGCYIGGGGVLFCFTD</sequence>
<evidence type="ECO:0000256" key="3">
    <source>
        <dbReference type="ARBA" id="ARBA00022490"/>
    </source>
</evidence>
<dbReference type="InterPro" id="IPR037278">
    <property type="entry name" value="ARFGAP/RecO"/>
</dbReference>
<dbReference type="GeneTree" id="ENSGT00940000155623"/>
<feature type="domain" description="PH" evidence="13">
    <location>
        <begin position="305"/>
        <end position="397"/>
    </location>
</feature>
<feature type="domain" description="Arf-GAP" evidence="14">
    <location>
        <begin position="421"/>
        <end position="543"/>
    </location>
</feature>
<dbReference type="GO" id="GO:0005096">
    <property type="term" value="F:GTPase activator activity"/>
    <property type="evidence" value="ECO:0007669"/>
    <property type="project" value="InterPro"/>
</dbReference>
<dbReference type="Gene3D" id="1.25.40.950">
    <property type="match status" value="1"/>
</dbReference>
<evidence type="ECO:0000313" key="16">
    <source>
        <dbReference type="Proteomes" id="UP000261540"/>
    </source>
</evidence>
<evidence type="ECO:0000256" key="6">
    <source>
        <dbReference type="ARBA" id="ARBA00022737"/>
    </source>
</evidence>
<protein>
    <submittedName>
        <fullName evidence="15">ArfGAP with SH3 domain, ankyrin repeat and PH domain 2a</fullName>
    </submittedName>
</protein>
<keyword evidence="4" id="KW-0597">Phosphoprotein</keyword>
<dbReference type="GO" id="GO:0008270">
    <property type="term" value="F:zinc ion binding"/>
    <property type="evidence" value="ECO:0007669"/>
    <property type="project" value="UniProtKB-KW"/>
</dbReference>
<dbReference type="PANTHER" id="PTHR45854">
    <property type="entry name" value="ASAP FAMILY MEMBER"/>
    <property type="match status" value="1"/>
</dbReference>
<evidence type="ECO:0000256" key="4">
    <source>
        <dbReference type="ARBA" id="ARBA00022553"/>
    </source>
</evidence>
<dbReference type="PROSITE" id="PS50088">
    <property type="entry name" value="ANK_REPEAT"/>
    <property type="match status" value="2"/>
</dbReference>
<dbReference type="InterPro" id="IPR001164">
    <property type="entry name" value="ArfGAP_dom"/>
</dbReference>
<dbReference type="GO" id="GO:0005794">
    <property type="term" value="C:Golgi apparatus"/>
    <property type="evidence" value="ECO:0007669"/>
    <property type="project" value="UniProtKB-SubCell"/>
</dbReference>
<dbReference type="InterPro" id="IPR027267">
    <property type="entry name" value="AH/BAR_dom_sf"/>
</dbReference>
<keyword evidence="6" id="KW-0677">Repeat</keyword>
<feature type="compositionally biased region" description="Basic and acidic residues" evidence="12">
    <location>
        <begin position="707"/>
        <end position="718"/>
    </location>
</feature>
<dbReference type="SMART" id="SM00105">
    <property type="entry name" value="ArfGap"/>
    <property type="match status" value="1"/>
</dbReference>
<evidence type="ECO:0000256" key="7">
    <source>
        <dbReference type="ARBA" id="ARBA00022833"/>
    </source>
</evidence>
<evidence type="ECO:0000256" key="2">
    <source>
        <dbReference type="ARBA" id="ARBA00004555"/>
    </source>
</evidence>
<proteinExistence type="predicted"/>
<dbReference type="InterPro" id="IPR004148">
    <property type="entry name" value="BAR_dom"/>
</dbReference>
<dbReference type="PROSITE" id="PS50003">
    <property type="entry name" value="PH_DOMAIN"/>
    <property type="match status" value="1"/>
</dbReference>
<dbReference type="Pfam" id="PF01412">
    <property type="entry name" value="ArfGap"/>
    <property type="match status" value="1"/>
</dbReference>
<keyword evidence="3" id="KW-0963">Cytoplasm</keyword>
<feature type="repeat" description="ANK" evidence="10">
    <location>
        <begin position="620"/>
        <end position="652"/>
    </location>
</feature>
<organism evidence="15 16">
    <name type="scientific">Paramormyrops kingsleyae</name>
    <dbReference type="NCBI Taxonomy" id="1676925"/>
    <lineage>
        <taxon>Eukaryota</taxon>
        <taxon>Metazoa</taxon>
        <taxon>Chordata</taxon>
        <taxon>Craniata</taxon>
        <taxon>Vertebrata</taxon>
        <taxon>Euteleostomi</taxon>
        <taxon>Actinopterygii</taxon>
        <taxon>Neopterygii</taxon>
        <taxon>Teleostei</taxon>
        <taxon>Osteoglossocephala</taxon>
        <taxon>Osteoglossomorpha</taxon>
        <taxon>Osteoglossiformes</taxon>
        <taxon>Mormyridae</taxon>
        <taxon>Paramormyrops</taxon>
    </lineage>
</organism>
<dbReference type="Ensembl" id="ENSPKIT00000027287.1">
    <property type="protein sequence ID" value="ENSPKIP00000003326.1"/>
    <property type="gene ID" value="ENSPKIG00000020857.1"/>
</dbReference>
<dbReference type="PANTHER" id="PTHR45854:SF4">
    <property type="entry name" value="ARF-GAP WITH SH3 DOMAIN, ANK REPEAT AND PH DOMAIN-CONTAINING PROTEIN 2"/>
    <property type="match status" value="1"/>
</dbReference>
<evidence type="ECO:0000256" key="10">
    <source>
        <dbReference type="PROSITE-ProRule" id="PRU00023"/>
    </source>
</evidence>
<dbReference type="SUPFAM" id="SSF48403">
    <property type="entry name" value="Ankyrin repeat"/>
    <property type="match status" value="1"/>
</dbReference>
<feature type="compositionally biased region" description="Low complexity" evidence="12">
    <location>
        <begin position="867"/>
        <end position="880"/>
    </location>
</feature>
<feature type="region of interest" description="Disordered" evidence="12">
    <location>
        <begin position="280"/>
        <end position="312"/>
    </location>
</feature>
<evidence type="ECO:0000259" key="13">
    <source>
        <dbReference type="PROSITE" id="PS50003"/>
    </source>
</evidence>
<dbReference type="Pfam" id="PF00169">
    <property type="entry name" value="PH"/>
    <property type="match status" value="1"/>
</dbReference>
<dbReference type="PROSITE" id="PS50115">
    <property type="entry name" value="ARFGAP"/>
    <property type="match status" value="1"/>
</dbReference>
<feature type="region of interest" description="Disordered" evidence="12">
    <location>
        <begin position="862"/>
        <end position="914"/>
    </location>
</feature>
<reference evidence="15" key="1">
    <citation type="submission" date="2025-08" db="UniProtKB">
        <authorList>
            <consortium name="Ensembl"/>
        </authorList>
    </citation>
    <scope>IDENTIFICATION</scope>
</reference>
<dbReference type="PRINTS" id="PR00405">
    <property type="entry name" value="REVINTRACTNG"/>
</dbReference>
<feature type="compositionally biased region" description="Polar residues" evidence="12">
    <location>
        <begin position="287"/>
        <end position="300"/>
    </location>
</feature>
<keyword evidence="5" id="KW-0479">Metal-binding</keyword>
<dbReference type="InterPro" id="IPR036770">
    <property type="entry name" value="Ankyrin_rpt-contain_sf"/>
</dbReference>
<evidence type="ECO:0000256" key="9">
    <source>
        <dbReference type="ARBA" id="ARBA00023043"/>
    </source>
</evidence>
<feature type="region of interest" description="Disordered" evidence="12">
    <location>
        <begin position="813"/>
        <end position="832"/>
    </location>
</feature>
<keyword evidence="11" id="KW-0863">Zinc-finger</keyword>
<dbReference type="Pfam" id="PF12796">
    <property type="entry name" value="Ank_2"/>
    <property type="match status" value="1"/>
</dbReference>
<dbReference type="Gene3D" id="2.30.29.30">
    <property type="entry name" value="Pleckstrin-homology domain (PH domain)/Phosphotyrosine-binding domain (PTB)"/>
    <property type="match status" value="1"/>
</dbReference>
<dbReference type="SMART" id="SM00233">
    <property type="entry name" value="PH"/>
    <property type="match status" value="1"/>
</dbReference>
<dbReference type="Gene3D" id="1.10.220.150">
    <property type="entry name" value="Arf GTPase activating protein"/>
    <property type="match status" value="1"/>
</dbReference>
<dbReference type="Pfam" id="PF16746">
    <property type="entry name" value="BAR_3"/>
    <property type="match status" value="1"/>
</dbReference>
<evidence type="ECO:0000256" key="5">
    <source>
        <dbReference type="ARBA" id="ARBA00022723"/>
    </source>
</evidence>
<dbReference type="InterPro" id="IPR038508">
    <property type="entry name" value="ArfGAP_dom_sf"/>
</dbReference>
<dbReference type="FunFam" id="2.30.29.30:FF:000012">
    <property type="entry name" value="Arf-GAP with SH3 domain, ANK repeat and PH domain-containing protein 2"/>
    <property type="match status" value="1"/>
</dbReference>
<dbReference type="FunFam" id="1.25.40.950:FF:000001">
    <property type="entry name" value="Arf-GAP with SH3 domain, ANK repeat and PH domain-containing protein 1"/>
    <property type="match status" value="1"/>
</dbReference>
<dbReference type="SUPFAM" id="SSF50729">
    <property type="entry name" value="PH domain-like"/>
    <property type="match status" value="1"/>
</dbReference>
<dbReference type="Proteomes" id="UP000261540">
    <property type="component" value="Unplaced"/>
</dbReference>
<dbReference type="CDD" id="cd13251">
    <property type="entry name" value="PH_ASAP"/>
    <property type="match status" value="1"/>
</dbReference>
<dbReference type="InterPro" id="IPR037844">
    <property type="entry name" value="PH_ASAP"/>
</dbReference>
<evidence type="ECO:0000256" key="11">
    <source>
        <dbReference type="PROSITE-ProRule" id="PRU00288"/>
    </source>
</evidence>
<evidence type="ECO:0000313" key="15">
    <source>
        <dbReference type="Ensembl" id="ENSPKIP00000003326.1"/>
    </source>
</evidence>
<dbReference type="InterPro" id="IPR002110">
    <property type="entry name" value="Ankyrin_rpt"/>
</dbReference>
<dbReference type="STRING" id="1676925.ENSPKIP00000003326"/>
<dbReference type="InterPro" id="IPR043593">
    <property type="entry name" value="ASAP"/>
</dbReference>
<dbReference type="SUPFAM" id="SSF57863">
    <property type="entry name" value="ArfGap/RecO-like zinc finger"/>
    <property type="match status" value="1"/>
</dbReference>
<keyword evidence="7" id="KW-0862">Zinc</keyword>
<feature type="repeat" description="ANK" evidence="10">
    <location>
        <begin position="584"/>
        <end position="619"/>
    </location>
</feature>
<name>A0A3B3QD41_9TELE</name>
<dbReference type="AlphaFoldDB" id="A0A3B3QD41"/>
<dbReference type="InterPro" id="IPR001849">
    <property type="entry name" value="PH_domain"/>
</dbReference>
<evidence type="ECO:0000259" key="14">
    <source>
        <dbReference type="PROSITE" id="PS50115"/>
    </source>
</evidence>
<dbReference type="Gene3D" id="1.20.1270.60">
    <property type="entry name" value="Arfaptin homology (AH) domain/BAR domain"/>
    <property type="match status" value="1"/>
</dbReference>
<reference evidence="15" key="2">
    <citation type="submission" date="2025-09" db="UniProtKB">
        <authorList>
            <consortium name="Ensembl"/>
        </authorList>
    </citation>
    <scope>IDENTIFICATION</scope>
</reference>
<feature type="region of interest" description="Disordered" evidence="12">
    <location>
        <begin position="699"/>
        <end position="751"/>
    </location>
</feature>
<keyword evidence="16" id="KW-1185">Reference proteome</keyword>
<dbReference type="InterPro" id="IPR011993">
    <property type="entry name" value="PH-like_dom_sf"/>
</dbReference>
<evidence type="ECO:0000256" key="12">
    <source>
        <dbReference type="SAM" id="MobiDB-lite"/>
    </source>
</evidence>
<dbReference type="SMART" id="SM00248">
    <property type="entry name" value="ANK"/>
    <property type="match status" value="3"/>
</dbReference>
<keyword evidence="9 10" id="KW-0040">ANK repeat</keyword>
<evidence type="ECO:0000256" key="1">
    <source>
        <dbReference type="ARBA" id="ARBA00004496"/>
    </source>
</evidence>
<comment type="subcellular location">
    <subcellularLocation>
        <location evidence="1">Cytoplasm</location>
    </subcellularLocation>
    <subcellularLocation>
        <location evidence="2">Golgi apparatus</location>
    </subcellularLocation>
</comment>
<dbReference type="SUPFAM" id="SSF103657">
    <property type="entry name" value="BAR/IMD domain-like"/>
    <property type="match status" value="1"/>
</dbReference>